<evidence type="ECO:0000313" key="2">
    <source>
        <dbReference type="EMBL" id="TYC61544.1"/>
    </source>
</evidence>
<sequence length="292" mass="31914">MLAVRTQPTHPARRQRGLLFSLLTVLLLGYGAVITGIGLNQESLLFHPEALPADFSFAGRYPPEQDFEEMRIAVDGAELDALLFRQPASRGLVFYLHGNAGNLVTWTNNVDYYRRLGFDLFMLDYRGFGKSTGHIASEAQLHADVRTAWDRVAPAYTGKPVVILGRSLGSGLAARLAADVTPDLLVLVSPYASLEQVAKERFPLVPGMLLKYPLRSDQLMGTLKSPVLITHGDRDEVIPFAHAQALLTASGGQAELVQVEGARHGDIQRFPAYLDGLSRRLMALTGEPAPAR</sequence>
<comment type="caution">
    <text evidence="2">The sequence shown here is derived from an EMBL/GenBank/DDBJ whole genome shotgun (WGS) entry which is preliminary data.</text>
</comment>
<evidence type="ECO:0000259" key="1">
    <source>
        <dbReference type="Pfam" id="PF12146"/>
    </source>
</evidence>
<proteinExistence type="predicted"/>
<keyword evidence="3" id="KW-1185">Reference proteome</keyword>
<dbReference type="GO" id="GO:0016787">
    <property type="term" value="F:hydrolase activity"/>
    <property type="evidence" value="ECO:0007669"/>
    <property type="project" value="UniProtKB-KW"/>
</dbReference>
<dbReference type="OrthoDB" id="4269629at2"/>
<protein>
    <submittedName>
        <fullName evidence="2">Alpha/beta fold hydrolase</fullName>
    </submittedName>
</protein>
<reference evidence="2 3" key="1">
    <citation type="submission" date="2019-01" db="EMBL/GenBank/DDBJ databases">
        <title>Zoogloea oleivorans genome sequencing and assembly.</title>
        <authorList>
            <person name="Tancsics A."/>
            <person name="Farkas M."/>
            <person name="Kriszt B."/>
            <person name="Maroti G."/>
            <person name="Horvath B."/>
        </authorList>
    </citation>
    <scope>NUCLEOTIDE SEQUENCE [LARGE SCALE GENOMIC DNA]</scope>
    <source>
        <strain evidence="2 3">Buc</strain>
    </source>
</reference>
<dbReference type="InterPro" id="IPR022742">
    <property type="entry name" value="Hydrolase_4"/>
</dbReference>
<dbReference type="InterPro" id="IPR029058">
    <property type="entry name" value="AB_hydrolase_fold"/>
</dbReference>
<feature type="domain" description="Serine aminopeptidase S33" evidence="1">
    <location>
        <begin position="89"/>
        <end position="196"/>
    </location>
</feature>
<gene>
    <name evidence="2" type="ORF">ETQ85_02440</name>
</gene>
<dbReference type="RefSeq" id="WP_148577538.1">
    <property type="nucleotide sequence ID" value="NZ_JAVEUW010000011.1"/>
</dbReference>
<dbReference type="AlphaFoldDB" id="A0A6C2D6L6"/>
<accession>A0A6C2D6L6</accession>
<dbReference type="Gene3D" id="3.40.50.1820">
    <property type="entry name" value="alpha/beta hydrolase"/>
    <property type="match status" value="1"/>
</dbReference>
<dbReference type="PANTHER" id="PTHR12277">
    <property type="entry name" value="ALPHA/BETA HYDROLASE DOMAIN-CONTAINING PROTEIN"/>
    <property type="match status" value="1"/>
</dbReference>
<keyword evidence="2" id="KW-0378">Hydrolase</keyword>
<dbReference type="Proteomes" id="UP000389128">
    <property type="component" value="Unassembled WGS sequence"/>
</dbReference>
<dbReference type="EMBL" id="SDKK01000002">
    <property type="protein sequence ID" value="TYC61544.1"/>
    <property type="molecule type" value="Genomic_DNA"/>
</dbReference>
<dbReference type="SUPFAM" id="SSF53474">
    <property type="entry name" value="alpha/beta-Hydrolases"/>
    <property type="match status" value="1"/>
</dbReference>
<name>A0A6C2D6L6_9RHOO</name>
<dbReference type="Pfam" id="PF12146">
    <property type="entry name" value="Hydrolase_4"/>
    <property type="match status" value="1"/>
</dbReference>
<dbReference type="PANTHER" id="PTHR12277:SF81">
    <property type="entry name" value="PROTEIN ABHD13"/>
    <property type="match status" value="1"/>
</dbReference>
<organism evidence="2 3">
    <name type="scientific">Zoogloea oleivorans</name>
    <dbReference type="NCBI Taxonomy" id="1552750"/>
    <lineage>
        <taxon>Bacteria</taxon>
        <taxon>Pseudomonadati</taxon>
        <taxon>Pseudomonadota</taxon>
        <taxon>Betaproteobacteria</taxon>
        <taxon>Rhodocyclales</taxon>
        <taxon>Zoogloeaceae</taxon>
        <taxon>Zoogloea</taxon>
    </lineage>
</organism>
<evidence type="ECO:0000313" key="3">
    <source>
        <dbReference type="Proteomes" id="UP000389128"/>
    </source>
</evidence>